<feature type="domain" description="Carboxylesterase type B" evidence="2">
    <location>
        <begin position="1"/>
        <end position="195"/>
    </location>
</feature>
<dbReference type="InterPro" id="IPR029058">
    <property type="entry name" value="AB_hydrolase_fold"/>
</dbReference>
<keyword evidence="3" id="KW-1185">Reference proteome</keyword>
<dbReference type="GeneID" id="114241586"/>
<dbReference type="InterPro" id="IPR050309">
    <property type="entry name" value="Type-B_Carboxylest/Lipase"/>
</dbReference>
<dbReference type="InterPro" id="IPR002018">
    <property type="entry name" value="CarbesteraseB"/>
</dbReference>
<evidence type="ECO:0000313" key="3">
    <source>
        <dbReference type="Proteomes" id="UP000504629"/>
    </source>
</evidence>
<dbReference type="SUPFAM" id="SSF53474">
    <property type="entry name" value="alpha/beta-Hydrolases"/>
    <property type="match status" value="1"/>
</dbReference>
<dbReference type="RefSeq" id="XP_028028247.1">
    <property type="nucleotide sequence ID" value="XM_028172446.1"/>
</dbReference>
<sequence>MYGLTNKEGLMSLGDFNPWIDLMNEDFSAFLPGDLKFESVDEMKEIAEAVKKFYFGNKPIDSNMDMNFVDFQTDTLFVYSMLRNIQLQIAAGDTNIYLYEYSYYEDDSKFQGATHCRQTRAVRDETDDGFSQEYINIKRLLRQAWINFIKTNNPVLDSSPVPSWPNVNKYGSPHLSVGKNIELRGPLIKKKFSFWNSIYEKHYKTPQPPRTFTLNSEAKNSA</sequence>
<dbReference type="Gene3D" id="3.40.50.1820">
    <property type="entry name" value="alpha/beta hydrolase"/>
    <property type="match status" value="1"/>
</dbReference>
<evidence type="ECO:0000313" key="4">
    <source>
        <dbReference type="RefSeq" id="XP_028028247.1"/>
    </source>
</evidence>
<evidence type="ECO:0000259" key="2">
    <source>
        <dbReference type="Pfam" id="PF00135"/>
    </source>
</evidence>
<reference evidence="4" key="1">
    <citation type="submission" date="2025-08" db="UniProtKB">
        <authorList>
            <consortium name="RefSeq"/>
        </authorList>
    </citation>
    <scope>IDENTIFICATION</scope>
    <source>
        <tissue evidence="4">Silk gland</tissue>
    </source>
</reference>
<dbReference type="PANTHER" id="PTHR11559">
    <property type="entry name" value="CARBOXYLESTERASE"/>
    <property type="match status" value="1"/>
</dbReference>
<gene>
    <name evidence="4" type="primary">LOC114241586</name>
</gene>
<organism evidence="3 4">
    <name type="scientific">Bombyx mandarina</name>
    <name type="common">Wild silk moth</name>
    <name type="synonym">Wild silkworm</name>
    <dbReference type="NCBI Taxonomy" id="7092"/>
    <lineage>
        <taxon>Eukaryota</taxon>
        <taxon>Metazoa</taxon>
        <taxon>Ecdysozoa</taxon>
        <taxon>Arthropoda</taxon>
        <taxon>Hexapoda</taxon>
        <taxon>Insecta</taxon>
        <taxon>Pterygota</taxon>
        <taxon>Neoptera</taxon>
        <taxon>Endopterygota</taxon>
        <taxon>Lepidoptera</taxon>
        <taxon>Glossata</taxon>
        <taxon>Ditrysia</taxon>
        <taxon>Bombycoidea</taxon>
        <taxon>Bombycidae</taxon>
        <taxon>Bombycinae</taxon>
        <taxon>Bombyx</taxon>
    </lineage>
</organism>
<dbReference type="Proteomes" id="UP000504629">
    <property type="component" value="Unplaced"/>
</dbReference>
<evidence type="ECO:0000256" key="1">
    <source>
        <dbReference type="ARBA" id="ARBA00023180"/>
    </source>
</evidence>
<name>A0A6J2JGV4_BOMMA</name>
<protein>
    <submittedName>
        <fullName evidence="4">Liver carboxylesterase B-1-like</fullName>
    </submittedName>
</protein>
<keyword evidence="1" id="KW-0325">Glycoprotein</keyword>
<dbReference type="KEGG" id="bman:114241586"/>
<dbReference type="OrthoDB" id="3200163at2759"/>
<accession>A0A6J2JGV4</accession>
<dbReference type="AlphaFoldDB" id="A0A6J2JGV4"/>
<proteinExistence type="predicted"/>
<dbReference type="Pfam" id="PF00135">
    <property type="entry name" value="COesterase"/>
    <property type="match status" value="1"/>
</dbReference>